<evidence type="ECO:0000313" key="1">
    <source>
        <dbReference type="EMBL" id="OAI18684.1"/>
    </source>
</evidence>
<organism evidence="1 2">
    <name type="scientific">Methylomonas lenta</name>
    <dbReference type="NCBI Taxonomy" id="980561"/>
    <lineage>
        <taxon>Bacteria</taxon>
        <taxon>Pseudomonadati</taxon>
        <taxon>Pseudomonadota</taxon>
        <taxon>Gammaproteobacteria</taxon>
        <taxon>Methylococcales</taxon>
        <taxon>Methylococcaceae</taxon>
        <taxon>Methylomonas</taxon>
    </lineage>
</organism>
<proteinExistence type="predicted"/>
<accession>A0A177NM94</accession>
<dbReference type="Proteomes" id="UP000078476">
    <property type="component" value="Unassembled WGS sequence"/>
</dbReference>
<gene>
    <name evidence="1" type="ORF">A1359_04845</name>
</gene>
<dbReference type="Pfam" id="PF14334">
    <property type="entry name" value="DUF4390"/>
    <property type="match status" value="1"/>
</dbReference>
<sequence>MPSLASTFKSYLLICLLLWPTLSVAESFVAQIRHAKLIANDHNFSVQAKIDYELSPTAKEALHKGVPLTWIVRLEIRQIGSFWDSTIYKQALPYQLQFHALLNQYEVLTPNNESEMFLTLNAAFRFMSTPNFTKPIPADLLQTGQHYKLAVKCQFDRESLPVPLRPFSYLDAQWFLSSNWYLWPIQK</sequence>
<evidence type="ECO:0000313" key="2">
    <source>
        <dbReference type="Proteomes" id="UP000078476"/>
    </source>
</evidence>
<dbReference type="EMBL" id="LUUI01000077">
    <property type="protein sequence ID" value="OAI18684.1"/>
    <property type="molecule type" value="Genomic_DNA"/>
</dbReference>
<evidence type="ECO:0008006" key="3">
    <source>
        <dbReference type="Google" id="ProtNLM"/>
    </source>
</evidence>
<dbReference type="STRING" id="980561.A1359_04845"/>
<reference evidence="1 2" key="1">
    <citation type="submission" date="2016-03" db="EMBL/GenBank/DDBJ databases">
        <authorList>
            <person name="Ploux O."/>
        </authorList>
    </citation>
    <scope>NUCLEOTIDE SEQUENCE [LARGE SCALE GENOMIC DNA]</scope>
    <source>
        <strain evidence="1 2">R-45370</strain>
    </source>
</reference>
<keyword evidence="2" id="KW-1185">Reference proteome</keyword>
<comment type="caution">
    <text evidence="1">The sequence shown here is derived from an EMBL/GenBank/DDBJ whole genome shotgun (WGS) entry which is preliminary data.</text>
</comment>
<dbReference type="AlphaFoldDB" id="A0A177NM94"/>
<protein>
    <recommendedName>
        <fullName evidence="3">DUF4390 domain-containing protein</fullName>
    </recommendedName>
</protein>
<dbReference type="InterPro" id="IPR025500">
    <property type="entry name" value="DUF4390"/>
</dbReference>
<dbReference type="OrthoDB" id="6198507at2"/>
<name>A0A177NM94_9GAMM</name>